<dbReference type="Pfam" id="PF04167">
    <property type="entry name" value="DUF402"/>
    <property type="match status" value="1"/>
</dbReference>
<feature type="domain" description="DUF402" evidence="2">
    <location>
        <begin position="78"/>
        <end position="188"/>
    </location>
</feature>
<protein>
    <recommendedName>
        <fullName evidence="2">DUF402 domain-containing protein</fullName>
    </recommendedName>
</protein>
<dbReference type="PANTHER" id="PTHR39159:SF1">
    <property type="entry name" value="UPF0374 PROTEIN YGAC"/>
    <property type="match status" value="1"/>
</dbReference>
<gene>
    <name evidence="3" type="ORF">AVDCRST_MAG59-1075</name>
</gene>
<dbReference type="Gene3D" id="2.40.380.10">
    <property type="entry name" value="FomD-like"/>
    <property type="match status" value="1"/>
</dbReference>
<dbReference type="GO" id="GO:0016787">
    <property type="term" value="F:hydrolase activity"/>
    <property type="evidence" value="ECO:0007669"/>
    <property type="project" value="UniProtKB-KW"/>
</dbReference>
<evidence type="ECO:0000256" key="1">
    <source>
        <dbReference type="ARBA" id="ARBA00022801"/>
    </source>
</evidence>
<dbReference type="EMBL" id="CADCWF010000063">
    <property type="protein sequence ID" value="CAA9543715.1"/>
    <property type="molecule type" value="Genomic_DNA"/>
</dbReference>
<reference evidence="3" key="1">
    <citation type="submission" date="2020-02" db="EMBL/GenBank/DDBJ databases">
        <authorList>
            <person name="Meier V. D."/>
        </authorList>
    </citation>
    <scope>NUCLEOTIDE SEQUENCE</scope>
    <source>
        <strain evidence="3">AVDCRST_MAG59</strain>
    </source>
</reference>
<accession>A0A6J4U963</accession>
<keyword evidence="1" id="KW-0378">Hydrolase</keyword>
<dbReference type="AlphaFoldDB" id="A0A6J4U963"/>
<dbReference type="SUPFAM" id="SSF159234">
    <property type="entry name" value="FomD-like"/>
    <property type="match status" value="1"/>
</dbReference>
<sequence length="203" mass="22067">MEQSARGPGGTGDLRGAGTFLPTELGNWPGADAPLALVVVKLAADGSVVTEYPGEVVPCAAPPPWIAVRAVWRNRLVRLDGLEFHPGDTLLEYFSPVEWFNVFEVQAPGGSLRGWYANVTYPTRFDASPIPPRLTWHDLFVDVVLLPGGHPVIRDEDELAASGIAVGSELHARIVAGRDGILERIRRRTFPFDRDENGPCPPP</sequence>
<dbReference type="PANTHER" id="PTHR39159">
    <property type="match status" value="1"/>
</dbReference>
<evidence type="ECO:0000313" key="3">
    <source>
        <dbReference type="EMBL" id="CAA9543715.1"/>
    </source>
</evidence>
<evidence type="ECO:0000259" key="2">
    <source>
        <dbReference type="Pfam" id="PF04167"/>
    </source>
</evidence>
<dbReference type="InterPro" id="IPR035930">
    <property type="entry name" value="FomD-like_sf"/>
</dbReference>
<name>A0A6J4U963_9BACT</name>
<dbReference type="InterPro" id="IPR007295">
    <property type="entry name" value="DUF402"/>
</dbReference>
<proteinExistence type="predicted"/>
<dbReference type="InterPro" id="IPR050212">
    <property type="entry name" value="Ntdp-like"/>
</dbReference>
<organism evidence="3">
    <name type="scientific">uncultured Thermomicrobiales bacterium</name>
    <dbReference type="NCBI Taxonomy" id="1645740"/>
    <lineage>
        <taxon>Bacteria</taxon>
        <taxon>Pseudomonadati</taxon>
        <taxon>Thermomicrobiota</taxon>
        <taxon>Thermomicrobia</taxon>
        <taxon>Thermomicrobiales</taxon>
        <taxon>environmental samples</taxon>
    </lineage>
</organism>